<evidence type="ECO:0000259" key="1">
    <source>
        <dbReference type="Pfam" id="PF13453"/>
    </source>
</evidence>
<feature type="domain" description="Transcription factor zinc-finger" evidence="1">
    <location>
        <begin position="9"/>
        <end position="50"/>
    </location>
</feature>
<dbReference type="InterPro" id="IPR027392">
    <property type="entry name" value="TF_Znf"/>
</dbReference>
<accession>A0ABW7EM30</accession>
<reference evidence="2 3" key="1">
    <citation type="submission" date="2024-09" db="EMBL/GenBank/DDBJ databases">
        <title>Novel species of the genus Pelomonas and Roseateles isolated from streams.</title>
        <authorList>
            <person name="Lu H."/>
        </authorList>
    </citation>
    <scope>NUCLEOTIDE SEQUENCE [LARGE SCALE GENOMIC DNA]</scope>
    <source>
        <strain evidence="2 3">DC23W</strain>
    </source>
</reference>
<evidence type="ECO:0000313" key="2">
    <source>
        <dbReference type="EMBL" id="MFG6414379.1"/>
    </source>
</evidence>
<sequence>MSRLAHRPCPSCGDTLQVHVLPAQYGGTVEIDFCFACHGIWFDQMENLKLAPEAIATVFKEMHRHHGEPRTPLASRMNCPECRSRLVQGFDIVRSGRYITHRCAERHGRFSSFSSFMIEKGFVRQLTKPEIADIAKKVGSIHCSACGAPVDLRKEDACSHCRTALSLLDPQAVEKALQAYAPAPARPTPPSWGSPEDIANAVLAVEKERCRVQREAPRPRMTVQQAGALGVDLLSVGLVMLSSLWDD</sequence>
<proteinExistence type="predicted"/>
<evidence type="ECO:0000313" key="3">
    <source>
        <dbReference type="Proteomes" id="UP001606300"/>
    </source>
</evidence>
<name>A0ABW7EM30_9BURK</name>
<dbReference type="RefSeq" id="WP_394470454.1">
    <property type="nucleotide sequence ID" value="NZ_JBIGHY010000003.1"/>
</dbReference>
<keyword evidence="3" id="KW-1185">Reference proteome</keyword>
<comment type="caution">
    <text evidence="2">The sequence shown here is derived from an EMBL/GenBank/DDBJ whole genome shotgun (WGS) entry which is preliminary data.</text>
</comment>
<dbReference type="Proteomes" id="UP001606300">
    <property type="component" value="Unassembled WGS sequence"/>
</dbReference>
<dbReference type="EMBL" id="JBIGHY010000003">
    <property type="protein sequence ID" value="MFG6414379.1"/>
    <property type="molecule type" value="Genomic_DNA"/>
</dbReference>
<protein>
    <submittedName>
        <fullName evidence="2">Zf-TFIIB domain-containing protein</fullName>
    </submittedName>
</protein>
<organism evidence="2 3">
    <name type="scientific">Pelomonas dachongensis</name>
    <dbReference type="NCBI Taxonomy" id="3299029"/>
    <lineage>
        <taxon>Bacteria</taxon>
        <taxon>Pseudomonadati</taxon>
        <taxon>Pseudomonadota</taxon>
        <taxon>Betaproteobacteria</taxon>
        <taxon>Burkholderiales</taxon>
        <taxon>Sphaerotilaceae</taxon>
        <taxon>Roseateles</taxon>
    </lineage>
</organism>
<gene>
    <name evidence="2" type="ORF">ACG02S_10780</name>
</gene>
<dbReference type="Pfam" id="PF13453">
    <property type="entry name" value="Zn_ribbon_TFIIB"/>
    <property type="match status" value="1"/>
</dbReference>